<dbReference type="EC" id="2.7.13.3" evidence="2"/>
<dbReference type="InterPro" id="IPR050482">
    <property type="entry name" value="Sensor_HK_TwoCompSys"/>
</dbReference>
<gene>
    <name evidence="6" type="ORF">CUREI_05715</name>
</gene>
<evidence type="ECO:0000256" key="3">
    <source>
        <dbReference type="ARBA" id="ARBA00022679"/>
    </source>
</evidence>
<dbReference type="PANTHER" id="PTHR24421">
    <property type="entry name" value="NITRATE/NITRITE SENSOR PROTEIN NARX-RELATED"/>
    <property type="match status" value="1"/>
</dbReference>
<dbReference type="HOGENOM" id="CLU_061351_0_0_11"/>
<dbReference type="STRING" id="401472.CUREI_05715"/>
<keyword evidence="7" id="KW-1185">Reference proteome</keyword>
<dbReference type="RefSeq" id="WP_038611395.1">
    <property type="nucleotide sequence ID" value="NZ_CP009215.1"/>
</dbReference>
<dbReference type="OrthoDB" id="4428135at2"/>
<keyword evidence="3" id="KW-0808">Transferase</keyword>
<dbReference type="PANTHER" id="PTHR24421:SF10">
    <property type="entry name" value="NITRATE_NITRITE SENSOR PROTEIN NARQ"/>
    <property type="match status" value="1"/>
</dbReference>
<comment type="catalytic activity">
    <reaction evidence="1">
        <text>ATP + protein L-histidine = ADP + protein N-phospho-L-histidine.</text>
        <dbReference type="EC" id="2.7.13.3"/>
    </reaction>
</comment>
<reference evidence="6 7" key="1">
    <citation type="submission" date="2014-08" db="EMBL/GenBank/DDBJ databases">
        <title>Complete genome sequence of Corynebacterium ureicelerivorans DSM 45051, a lipophilic and urea-splitting isolate from a blood culture of a septicaemia patient.</title>
        <authorList>
            <person name="Tippelt A."/>
            <person name="Albersmeier A."/>
            <person name="Brinkrolf K."/>
            <person name="Ruckert C."/>
            <person name="Tauch A."/>
        </authorList>
    </citation>
    <scope>NUCLEOTIDE SEQUENCE [LARGE SCALE GENOMIC DNA]</scope>
    <source>
        <strain evidence="6 7">IMMIB RIV-2301</strain>
    </source>
</reference>
<dbReference type="GO" id="GO:0000160">
    <property type="term" value="P:phosphorelay signal transduction system"/>
    <property type="evidence" value="ECO:0007669"/>
    <property type="project" value="UniProtKB-KW"/>
</dbReference>
<evidence type="ECO:0000256" key="2">
    <source>
        <dbReference type="ARBA" id="ARBA00012438"/>
    </source>
</evidence>
<name>A0A077HKN3_9CORY</name>
<keyword evidence="5" id="KW-0902">Two-component regulatory system</keyword>
<dbReference type="GO" id="GO:0004673">
    <property type="term" value="F:protein histidine kinase activity"/>
    <property type="evidence" value="ECO:0007669"/>
    <property type="project" value="UniProtKB-EC"/>
</dbReference>
<evidence type="ECO:0000313" key="6">
    <source>
        <dbReference type="EMBL" id="AIL96855.1"/>
    </source>
</evidence>
<organism evidence="6 7">
    <name type="scientific">Corynebacterium ureicelerivorans</name>
    <dbReference type="NCBI Taxonomy" id="401472"/>
    <lineage>
        <taxon>Bacteria</taxon>
        <taxon>Bacillati</taxon>
        <taxon>Actinomycetota</taxon>
        <taxon>Actinomycetes</taxon>
        <taxon>Mycobacteriales</taxon>
        <taxon>Corynebacteriaceae</taxon>
        <taxon>Corynebacterium</taxon>
    </lineage>
</organism>
<evidence type="ECO:0000256" key="5">
    <source>
        <dbReference type="ARBA" id="ARBA00023012"/>
    </source>
</evidence>
<dbReference type="InterPro" id="IPR036890">
    <property type="entry name" value="HATPase_C_sf"/>
</dbReference>
<dbReference type="Gene3D" id="3.30.565.10">
    <property type="entry name" value="Histidine kinase-like ATPase, C-terminal domain"/>
    <property type="match status" value="1"/>
</dbReference>
<protein>
    <recommendedName>
        <fullName evidence="2">histidine kinase</fullName>
        <ecNumber evidence="2">2.7.13.3</ecNumber>
    </recommendedName>
</protein>
<dbReference type="SUPFAM" id="SSF55874">
    <property type="entry name" value="ATPase domain of HSP90 chaperone/DNA topoisomerase II/histidine kinase"/>
    <property type="match status" value="1"/>
</dbReference>
<accession>A0A077HKN3</accession>
<dbReference type="EMBL" id="CP009215">
    <property type="protein sequence ID" value="AIL96855.1"/>
    <property type="molecule type" value="Genomic_DNA"/>
</dbReference>
<dbReference type="AlphaFoldDB" id="A0A077HKN3"/>
<evidence type="ECO:0000256" key="4">
    <source>
        <dbReference type="ARBA" id="ARBA00022777"/>
    </source>
</evidence>
<dbReference type="Proteomes" id="UP000028939">
    <property type="component" value="Chromosome"/>
</dbReference>
<evidence type="ECO:0000256" key="1">
    <source>
        <dbReference type="ARBA" id="ARBA00000085"/>
    </source>
</evidence>
<dbReference type="KEGG" id="cuv:CUREI_05715"/>
<evidence type="ECO:0000313" key="7">
    <source>
        <dbReference type="Proteomes" id="UP000028939"/>
    </source>
</evidence>
<keyword evidence="4" id="KW-0418">Kinase</keyword>
<sequence>MFLFAAAARITPLTATVSAAVLTQFAASYPEFSSPFVVLALFALTAVLASRLPISQAGLLGLILWYLAQTELADGVWLPDAPLTAAILGAQMLAAGAAGWALRRSAKRRQAESERLQRRIEEERERAVLALHGSVAASLTSVVLRSESLAMSGDHQVAQAAQLIAADARRSMQEVRDLIRFMRGDDSPLTQHPTPNGSVLDAFTALTEDLRGHGFTVVESGLSSEVLRNAELEPVSQVCRELATNILKYGDPACPVIVAALRGDHGVTVAVQNSIAARQRDTHMTTGIGLRETRDLVASHGGTLTWNTEGGTWRYELTLP</sequence>
<proteinExistence type="predicted"/>